<name>A0A840XLX9_9MICO</name>
<gene>
    <name evidence="3" type="ORF">BJ959_001114</name>
</gene>
<comment type="caution">
    <text evidence="3">The sequence shown here is derived from an EMBL/GenBank/DDBJ whole genome shotgun (WGS) entry which is preliminary data.</text>
</comment>
<proteinExistence type="predicted"/>
<dbReference type="EMBL" id="JACHBS010000001">
    <property type="protein sequence ID" value="MBB5617618.1"/>
    <property type="molecule type" value="Genomic_DNA"/>
</dbReference>
<organism evidence="3 4">
    <name type="scientific">Microcella frigidaquae</name>
    <dbReference type="NCBI Taxonomy" id="424758"/>
    <lineage>
        <taxon>Bacteria</taxon>
        <taxon>Bacillati</taxon>
        <taxon>Actinomycetota</taxon>
        <taxon>Actinomycetes</taxon>
        <taxon>Micrococcales</taxon>
        <taxon>Microbacteriaceae</taxon>
        <taxon>Microcella</taxon>
    </lineage>
</organism>
<protein>
    <submittedName>
        <fullName evidence="3">Uncharacterized protein</fullName>
    </submittedName>
</protein>
<evidence type="ECO:0000313" key="4">
    <source>
        <dbReference type="Proteomes" id="UP000552883"/>
    </source>
</evidence>
<reference evidence="3 4" key="1">
    <citation type="submission" date="2020-08" db="EMBL/GenBank/DDBJ databases">
        <title>Sequencing the genomes of 1000 actinobacteria strains.</title>
        <authorList>
            <person name="Klenk H.-P."/>
        </authorList>
    </citation>
    <scope>NUCLEOTIDE SEQUENCE [LARGE SCALE GENOMIC DNA]</scope>
    <source>
        <strain evidence="3 4">DSM 23889</strain>
    </source>
</reference>
<accession>A0A840XLX9</accession>
<evidence type="ECO:0000313" key="3">
    <source>
        <dbReference type="EMBL" id="MBB5617618.1"/>
    </source>
</evidence>
<dbReference type="AlphaFoldDB" id="A0A840XLX9"/>
<dbReference type="Proteomes" id="UP000552883">
    <property type="component" value="Unassembled WGS sequence"/>
</dbReference>
<evidence type="ECO:0000256" key="2">
    <source>
        <dbReference type="SAM" id="SignalP"/>
    </source>
</evidence>
<evidence type="ECO:0000256" key="1">
    <source>
        <dbReference type="SAM" id="MobiDB-lite"/>
    </source>
</evidence>
<feature type="chain" id="PRO_5032992467" evidence="2">
    <location>
        <begin position="32"/>
        <end position="111"/>
    </location>
</feature>
<keyword evidence="2" id="KW-0732">Signal</keyword>
<feature type="signal peptide" evidence="2">
    <location>
        <begin position="1"/>
        <end position="31"/>
    </location>
</feature>
<keyword evidence="4" id="KW-1185">Reference proteome</keyword>
<sequence length="111" mass="11136">MQKTAKVAAGSAAALAILIAGGVALAMPAQAAPAGKSVSVVEPTDATDSDNVQDEVEDGTDDGTEVEDGAEVEDGTDDGEIADDNEGSDESETEDTSDDINGVEVEDGHQD</sequence>
<feature type="region of interest" description="Disordered" evidence="1">
    <location>
        <begin position="29"/>
        <end position="111"/>
    </location>
</feature>
<feature type="compositionally biased region" description="Acidic residues" evidence="1">
    <location>
        <begin position="45"/>
        <end position="98"/>
    </location>
</feature>
<dbReference type="RefSeq" id="WP_153983159.1">
    <property type="nucleotide sequence ID" value="NZ_BAAANZ010000029.1"/>
</dbReference>